<protein>
    <submittedName>
        <fullName evidence="2">Uncharacterized protein</fullName>
    </submittedName>
</protein>
<name>A0ABT5Q240_9PSED</name>
<evidence type="ECO:0000313" key="2">
    <source>
        <dbReference type="EMBL" id="MDD1148198.1"/>
    </source>
</evidence>
<sequence length="52" mass="5534">MSKVPRGTHELGSPWIPAGRLAFIALFAVEVLAAAVCVLLTRGTCCGFRSRC</sequence>
<feature type="transmembrane region" description="Helical" evidence="1">
    <location>
        <begin position="20"/>
        <end position="41"/>
    </location>
</feature>
<organism evidence="2 3">
    <name type="scientific">Pseudomonas idahonensis</name>
    <dbReference type="NCBI Taxonomy" id="2942628"/>
    <lineage>
        <taxon>Bacteria</taxon>
        <taxon>Pseudomonadati</taxon>
        <taxon>Pseudomonadota</taxon>
        <taxon>Gammaproteobacteria</taxon>
        <taxon>Pseudomonadales</taxon>
        <taxon>Pseudomonadaceae</taxon>
        <taxon>Pseudomonas</taxon>
    </lineage>
</organism>
<dbReference type="EMBL" id="JAMDGR010000003">
    <property type="protein sequence ID" value="MDD1148198.1"/>
    <property type="molecule type" value="Genomic_DNA"/>
</dbReference>
<keyword evidence="3" id="KW-1185">Reference proteome</keyword>
<gene>
    <name evidence="2" type="ORF">M5G25_07875</name>
</gene>
<dbReference type="Proteomes" id="UP001217610">
    <property type="component" value="Unassembled WGS sequence"/>
</dbReference>
<reference evidence="2 3" key="1">
    <citation type="submission" date="2022-05" db="EMBL/GenBank/DDBJ databases">
        <title>Novel Pseudomonas spp. Isolated from a Rainbow Trout Aquaculture Facility.</title>
        <authorList>
            <person name="Testerman T."/>
            <person name="Graf J."/>
        </authorList>
    </citation>
    <scope>NUCLEOTIDE SEQUENCE [LARGE SCALE GENOMIC DNA]</scope>
    <source>
        <strain evidence="2 3">ID357</strain>
    </source>
</reference>
<keyword evidence="1" id="KW-1133">Transmembrane helix</keyword>
<keyword evidence="1" id="KW-0812">Transmembrane</keyword>
<evidence type="ECO:0000256" key="1">
    <source>
        <dbReference type="SAM" id="Phobius"/>
    </source>
</evidence>
<accession>A0ABT5Q240</accession>
<keyword evidence="1" id="KW-0472">Membrane</keyword>
<dbReference type="RefSeq" id="WP_181433940.1">
    <property type="nucleotide sequence ID" value="NZ_CP149586.1"/>
</dbReference>
<proteinExistence type="predicted"/>
<evidence type="ECO:0000313" key="3">
    <source>
        <dbReference type="Proteomes" id="UP001217610"/>
    </source>
</evidence>
<comment type="caution">
    <text evidence="2">The sequence shown here is derived from an EMBL/GenBank/DDBJ whole genome shotgun (WGS) entry which is preliminary data.</text>
</comment>